<dbReference type="PANTHER" id="PTHR12875:SF0">
    <property type="entry name" value="GOLGI TO ER TRAFFIC PROTEIN 4 HOMOLOG"/>
    <property type="match status" value="1"/>
</dbReference>
<dbReference type="InterPro" id="IPR011990">
    <property type="entry name" value="TPR-like_helical_dom_sf"/>
</dbReference>
<protein>
    <recommendedName>
        <fullName evidence="4">Golgi to ER traffic protein 4</fullName>
    </recommendedName>
</protein>
<dbReference type="PANTHER" id="PTHR12875">
    <property type="entry name" value="GOLGI TO ER TRAFFIC PROTEIN 4 HOMOLOG"/>
    <property type="match status" value="1"/>
</dbReference>
<keyword evidence="3" id="KW-1185">Reference proteome</keyword>
<name>A0A2R6NP67_9APHY</name>
<dbReference type="Pfam" id="PF04190">
    <property type="entry name" value="GET4"/>
    <property type="match status" value="1"/>
</dbReference>
<proteinExistence type="inferred from homology"/>
<evidence type="ECO:0000256" key="1">
    <source>
        <dbReference type="ARBA" id="ARBA00005351"/>
    </source>
</evidence>
<accession>A0A2R6NP67</accession>
<organism evidence="2 3">
    <name type="scientific">Hermanssonia centrifuga</name>
    <dbReference type="NCBI Taxonomy" id="98765"/>
    <lineage>
        <taxon>Eukaryota</taxon>
        <taxon>Fungi</taxon>
        <taxon>Dikarya</taxon>
        <taxon>Basidiomycota</taxon>
        <taxon>Agaricomycotina</taxon>
        <taxon>Agaricomycetes</taxon>
        <taxon>Polyporales</taxon>
        <taxon>Meruliaceae</taxon>
        <taxon>Hermanssonia</taxon>
    </lineage>
</organism>
<gene>
    <name evidence="2" type="ORF">PHLCEN_2v10001</name>
</gene>
<dbReference type="Gene3D" id="1.25.40.10">
    <property type="entry name" value="Tetratricopeptide repeat domain"/>
    <property type="match status" value="1"/>
</dbReference>
<dbReference type="GO" id="GO:0045048">
    <property type="term" value="P:protein insertion into ER membrane"/>
    <property type="evidence" value="ECO:0007669"/>
    <property type="project" value="InterPro"/>
</dbReference>
<sequence length="319" mass="34707">MAPTPAASSSRALNAILPLIASGQPYEAHQKARTFASRYQKSGQYDTAIDVLFQSARELLKVGQQGSGTDLTSFLLDVYENKSELVNDDSRGRLTQLIALAGSSGSWRKTIIDKAIAWSAKHGPCPAGDPSLQHYVGELLYKEGSFDTAEIHLLAAGKRDSARVLAQMYIEWLSAGGTPGAFALRGTIPYLQNGNILAARTFLSHLVSQYTATHPDFVSSIQPSSLAVGKTGDGQSDEIVITKDSNVNWAQLAVRTCQRAQGDKNKSMREAWIRLCGTYQSKGGLLAIREVRKVSRPSFRYFFGLPRRGGWFCNASSLS</sequence>
<comment type="similarity">
    <text evidence="1">Belongs to the GET4 family.</text>
</comment>
<dbReference type="Proteomes" id="UP000186601">
    <property type="component" value="Unassembled WGS sequence"/>
</dbReference>
<dbReference type="EMBL" id="MLYV02001008">
    <property type="protein sequence ID" value="PSR74257.1"/>
    <property type="molecule type" value="Genomic_DNA"/>
</dbReference>
<dbReference type="STRING" id="98765.A0A2R6NP67"/>
<reference evidence="2 3" key="1">
    <citation type="submission" date="2018-02" db="EMBL/GenBank/DDBJ databases">
        <title>Genome sequence of the basidiomycete white-rot fungus Phlebia centrifuga.</title>
        <authorList>
            <person name="Granchi Z."/>
            <person name="Peng M."/>
            <person name="de Vries R.P."/>
            <person name="Hilden K."/>
            <person name="Makela M.R."/>
            <person name="Grigoriev I."/>
            <person name="Riley R."/>
        </authorList>
    </citation>
    <scope>NUCLEOTIDE SEQUENCE [LARGE SCALE GENOMIC DNA]</scope>
    <source>
        <strain evidence="2 3">FBCC195</strain>
    </source>
</reference>
<dbReference type="InterPro" id="IPR007317">
    <property type="entry name" value="GET4"/>
</dbReference>
<evidence type="ECO:0000313" key="3">
    <source>
        <dbReference type="Proteomes" id="UP000186601"/>
    </source>
</evidence>
<evidence type="ECO:0000313" key="2">
    <source>
        <dbReference type="EMBL" id="PSR74257.1"/>
    </source>
</evidence>
<dbReference type="GO" id="GO:0005829">
    <property type="term" value="C:cytosol"/>
    <property type="evidence" value="ECO:0007669"/>
    <property type="project" value="TreeGrafter"/>
</dbReference>
<evidence type="ECO:0008006" key="4">
    <source>
        <dbReference type="Google" id="ProtNLM"/>
    </source>
</evidence>
<dbReference type="OrthoDB" id="10252405at2759"/>
<comment type="caution">
    <text evidence="2">The sequence shown here is derived from an EMBL/GenBank/DDBJ whole genome shotgun (WGS) entry which is preliminary data.</text>
</comment>
<dbReference type="AlphaFoldDB" id="A0A2R6NP67"/>